<dbReference type="InterPro" id="IPR018060">
    <property type="entry name" value="HTH_AraC"/>
</dbReference>
<dbReference type="SUPFAM" id="SSF46689">
    <property type="entry name" value="Homeodomain-like"/>
    <property type="match status" value="1"/>
</dbReference>
<dbReference type="Pfam" id="PF14525">
    <property type="entry name" value="AraC_binding_2"/>
    <property type="match status" value="1"/>
</dbReference>
<evidence type="ECO:0000256" key="3">
    <source>
        <dbReference type="ARBA" id="ARBA00023163"/>
    </source>
</evidence>
<dbReference type="EMBL" id="JAGEPF010000006">
    <property type="protein sequence ID" value="MBO2458048.1"/>
    <property type="molecule type" value="Genomic_DNA"/>
</dbReference>
<dbReference type="InterPro" id="IPR050204">
    <property type="entry name" value="AraC_XylS_family_regulators"/>
</dbReference>
<dbReference type="Proteomes" id="UP000680206">
    <property type="component" value="Unassembled WGS sequence"/>
</dbReference>
<dbReference type="PANTHER" id="PTHR46796:SF6">
    <property type="entry name" value="ARAC SUBFAMILY"/>
    <property type="match status" value="1"/>
</dbReference>
<keyword evidence="1" id="KW-0805">Transcription regulation</keyword>
<feature type="compositionally biased region" description="Basic and acidic residues" evidence="4">
    <location>
        <begin position="298"/>
        <end position="316"/>
    </location>
</feature>
<accession>A0ABS3RP18</accession>
<organism evidence="6 7">
    <name type="scientific">Actinomadura violacea</name>
    <dbReference type="NCBI Taxonomy" id="2819934"/>
    <lineage>
        <taxon>Bacteria</taxon>
        <taxon>Bacillati</taxon>
        <taxon>Actinomycetota</taxon>
        <taxon>Actinomycetes</taxon>
        <taxon>Streptosporangiales</taxon>
        <taxon>Thermomonosporaceae</taxon>
        <taxon>Actinomadura</taxon>
    </lineage>
</organism>
<evidence type="ECO:0000256" key="4">
    <source>
        <dbReference type="SAM" id="MobiDB-lite"/>
    </source>
</evidence>
<keyword evidence="2" id="KW-0238">DNA-binding</keyword>
<evidence type="ECO:0000256" key="2">
    <source>
        <dbReference type="ARBA" id="ARBA00023125"/>
    </source>
</evidence>
<dbReference type="InterPro" id="IPR009057">
    <property type="entry name" value="Homeodomain-like_sf"/>
</dbReference>
<dbReference type="SMART" id="SM00342">
    <property type="entry name" value="HTH_ARAC"/>
    <property type="match status" value="1"/>
</dbReference>
<dbReference type="PROSITE" id="PS00041">
    <property type="entry name" value="HTH_ARAC_FAMILY_1"/>
    <property type="match status" value="1"/>
</dbReference>
<dbReference type="Gene3D" id="1.10.10.60">
    <property type="entry name" value="Homeodomain-like"/>
    <property type="match status" value="1"/>
</dbReference>
<evidence type="ECO:0000259" key="5">
    <source>
        <dbReference type="PROSITE" id="PS01124"/>
    </source>
</evidence>
<dbReference type="InterPro" id="IPR018062">
    <property type="entry name" value="HTH_AraC-typ_CS"/>
</dbReference>
<feature type="domain" description="HTH araC/xylS-type" evidence="5">
    <location>
        <begin position="208"/>
        <end position="309"/>
    </location>
</feature>
<dbReference type="Pfam" id="PF12833">
    <property type="entry name" value="HTH_18"/>
    <property type="match status" value="1"/>
</dbReference>
<name>A0ABS3RP18_9ACTN</name>
<dbReference type="InterPro" id="IPR020449">
    <property type="entry name" value="Tscrpt_reg_AraC-type_HTH"/>
</dbReference>
<protein>
    <submittedName>
        <fullName evidence="6">Helix-turn-helix domain-containing protein</fullName>
    </submittedName>
</protein>
<evidence type="ECO:0000256" key="1">
    <source>
        <dbReference type="ARBA" id="ARBA00023015"/>
    </source>
</evidence>
<evidence type="ECO:0000313" key="7">
    <source>
        <dbReference type="Proteomes" id="UP000680206"/>
    </source>
</evidence>
<comment type="caution">
    <text evidence="6">The sequence shown here is derived from an EMBL/GenBank/DDBJ whole genome shotgun (WGS) entry which is preliminary data.</text>
</comment>
<dbReference type="PROSITE" id="PS01124">
    <property type="entry name" value="HTH_ARAC_FAMILY_2"/>
    <property type="match status" value="1"/>
</dbReference>
<sequence length="316" mass="35560">MRYSVTATATDDYAPHERIEMWGERTNAYQSALDVRCPSPEDFHGRMIRQYSGEYQLVSYWSSETQYLRTPDLVRREPDEDYRLLIPMDGETGLVTDRSEATVRPGTGALLTIARPCRLTQTGPHRAALLTIPAREVPGPYPAYYTFDLSKGLGRIVGAMIGVLRDERDELTAVQFDAACDRITELLCLLIKGAEQPSASGRLAEVEADIRRYVHRNIADPDLNGASVAHGLGWSLRQVQLALQQAGTTPRELIREERLRLARDRLRDPRHRHVPITDVGHATGFPSASAFSAAYRRRFGETPRDTRRRALETDTA</sequence>
<feature type="region of interest" description="Disordered" evidence="4">
    <location>
        <begin position="297"/>
        <end position="316"/>
    </location>
</feature>
<gene>
    <name evidence="6" type="ORF">J4709_10735</name>
</gene>
<dbReference type="InterPro" id="IPR035418">
    <property type="entry name" value="AraC-bd_2"/>
</dbReference>
<dbReference type="PANTHER" id="PTHR46796">
    <property type="entry name" value="HTH-TYPE TRANSCRIPTIONAL ACTIVATOR RHAS-RELATED"/>
    <property type="match status" value="1"/>
</dbReference>
<keyword evidence="3" id="KW-0804">Transcription</keyword>
<keyword evidence="7" id="KW-1185">Reference proteome</keyword>
<dbReference type="PRINTS" id="PR00032">
    <property type="entry name" value="HTHARAC"/>
</dbReference>
<evidence type="ECO:0000313" key="6">
    <source>
        <dbReference type="EMBL" id="MBO2458048.1"/>
    </source>
</evidence>
<proteinExistence type="predicted"/>
<dbReference type="RefSeq" id="WP_208239673.1">
    <property type="nucleotide sequence ID" value="NZ_JAGEPF010000006.1"/>
</dbReference>
<reference evidence="6 7" key="1">
    <citation type="submission" date="2021-03" db="EMBL/GenBank/DDBJ databases">
        <title>Actinomadura violae sp. nov., isolated from lichen in Thailand.</title>
        <authorList>
            <person name="Kanchanasin P."/>
            <person name="Saeng-In P."/>
            <person name="Phongsopitanun W."/>
            <person name="Yuki M."/>
            <person name="Kudo T."/>
            <person name="Ohkuma M."/>
            <person name="Tanasupawat S."/>
        </authorList>
    </citation>
    <scope>NUCLEOTIDE SEQUENCE [LARGE SCALE GENOMIC DNA]</scope>
    <source>
        <strain evidence="6 7">LCR2-06</strain>
    </source>
</reference>